<gene>
    <name evidence="10" type="ORF">SAMN06297387_108175</name>
</gene>
<keyword evidence="11" id="KW-1185">Reference proteome</keyword>
<feature type="transmembrane region" description="Helical" evidence="8">
    <location>
        <begin position="187"/>
        <end position="206"/>
    </location>
</feature>
<comment type="similarity">
    <text evidence="2">Belongs to the resistance-nodulation-cell division (RND) (TC 2.A.6) family. MmpL subfamily.</text>
</comment>
<keyword evidence="6 8" id="KW-0472">Membrane</keyword>
<evidence type="ECO:0000256" key="4">
    <source>
        <dbReference type="ARBA" id="ARBA00022692"/>
    </source>
</evidence>
<feature type="transmembrane region" description="Helical" evidence="8">
    <location>
        <begin position="606"/>
        <end position="626"/>
    </location>
</feature>
<feature type="transmembrane region" description="Helical" evidence="8">
    <location>
        <begin position="538"/>
        <end position="556"/>
    </location>
</feature>
<feature type="transmembrane region" description="Helical" evidence="8">
    <location>
        <begin position="242"/>
        <end position="263"/>
    </location>
</feature>
<evidence type="ECO:0000259" key="9">
    <source>
        <dbReference type="PROSITE" id="PS50156"/>
    </source>
</evidence>
<evidence type="ECO:0000256" key="6">
    <source>
        <dbReference type="ARBA" id="ARBA00023136"/>
    </source>
</evidence>
<feature type="transmembrane region" description="Helical" evidence="8">
    <location>
        <begin position="213"/>
        <end position="236"/>
    </location>
</feature>
<feature type="transmembrane region" description="Helical" evidence="8">
    <location>
        <begin position="318"/>
        <end position="339"/>
    </location>
</feature>
<evidence type="ECO:0000256" key="3">
    <source>
        <dbReference type="ARBA" id="ARBA00022475"/>
    </source>
</evidence>
<protein>
    <submittedName>
        <fullName evidence="10">Putative drug exporter of the RND superfamily</fullName>
    </submittedName>
</protein>
<feature type="domain" description="SSD" evidence="9">
    <location>
        <begin position="202"/>
        <end position="341"/>
    </location>
</feature>
<dbReference type="Proteomes" id="UP000219072">
    <property type="component" value="Unassembled WGS sequence"/>
</dbReference>
<dbReference type="RefSeq" id="WP_097231501.1">
    <property type="nucleotide sequence ID" value="NZ_OCNE01000008.1"/>
</dbReference>
<reference evidence="10 11" key="1">
    <citation type="submission" date="2017-09" db="EMBL/GenBank/DDBJ databases">
        <authorList>
            <person name="Ehlers B."/>
            <person name="Leendertz F.H."/>
        </authorList>
    </citation>
    <scope>NUCLEOTIDE SEQUENCE [LARGE SCALE GENOMIC DNA]</scope>
    <source>
        <strain evidence="10 11">CGMCC 4.7095</strain>
    </source>
</reference>
<feature type="transmembrane region" description="Helical" evidence="8">
    <location>
        <begin position="653"/>
        <end position="675"/>
    </location>
</feature>
<evidence type="ECO:0000256" key="5">
    <source>
        <dbReference type="ARBA" id="ARBA00022989"/>
    </source>
</evidence>
<evidence type="ECO:0000313" key="10">
    <source>
        <dbReference type="EMBL" id="SOD63012.1"/>
    </source>
</evidence>
<feature type="transmembrane region" description="Helical" evidence="8">
    <location>
        <begin position="681"/>
        <end position="702"/>
    </location>
</feature>
<dbReference type="PANTHER" id="PTHR33406">
    <property type="entry name" value="MEMBRANE PROTEIN MJ1562-RELATED"/>
    <property type="match status" value="1"/>
</dbReference>
<feature type="region of interest" description="Disordered" evidence="7">
    <location>
        <begin position="726"/>
        <end position="753"/>
    </location>
</feature>
<dbReference type="EMBL" id="OCNE01000008">
    <property type="protein sequence ID" value="SOD63012.1"/>
    <property type="molecule type" value="Genomic_DNA"/>
</dbReference>
<dbReference type="InterPro" id="IPR050545">
    <property type="entry name" value="Mycobact_MmpL"/>
</dbReference>
<name>A0A286DWH1_9ACTN</name>
<dbReference type="PROSITE" id="PS50156">
    <property type="entry name" value="SSD"/>
    <property type="match status" value="1"/>
</dbReference>
<organism evidence="10 11">
    <name type="scientific">Streptomyces zhaozhouensis</name>
    <dbReference type="NCBI Taxonomy" id="1300267"/>
    <lineage>
        <taxon>Bacteria</taxon>
        <taxon>Bacillati</taxon>
        <taxon>Actinomycetota</taxon>
        <taxon>Actinomycetes</taxon>
        <taxon>Kitasatosporales</taxon>
        <taxon>Streptomycetaceae</taxon>
        <taxon>Streptomyces</taxon>
    </lineage>
</organism>
<feature type="transmembrane region" description="Helical" evidence="8">
    <location>
        <begin position="291"/>
        <end position="312"/>
    </location>
</feature>
<evidence type="ECO:0000256" key="2">
    <source>
        <dbReference type="ARBA" id="ARBA00010157"/>
    </source>
</evidence>
<evidence type="ECO:0000256" key="7">
    <source>
        <dbReference type="SAM" id="MobiDB-lite"/>
    </source>
</evidence>
<evidence type="ECO:0000256" key="8">
    <source>
        <dbReference type="SAM" id="Phobius"/>
    </source>
</evidence>
<dbReference type="InterPro" id="IPR004869">
    <property type="entry name" value="MMPL_dom"/>
</dbReference>
<dbReference type="SUPFAM" id="SSF82866">
    <property type="entry name" value="Multidrug efflux transporter AcrB transmembrane domain"/>
    <property type="match status" value="2"/>
</dbReference>
<dbReference type="PANTHER" id="PTHR33406:SF11">
    <property type="entry name" value="MEMBRANE PROTEIN SCO6666-RELATED"/>
    <property type="match status" value="1"/>
</dbReference>
<keyword evidence="5 8" id="KW-1133">Transmembrane helix</keyword>
<dbReference type="Pfam" id="PF03176">
    <property type="entry name" value="MMPL"/>
    <property type="match status" value="2"/>
</dbReference>
<dbReference type="AlphaFoldDB" id="A0A286DWH1"/>
<feature type="transmembrane region" description="Helical" evidence="8">
    <location>
        <begin position="568"/>
        <end position="586"/>
    </location>
</feature>
<dbReference type="GO" id="GO:0005886">
    <property type="term" value="C:plasma membrane"/>
    <property type="evidence" value="ECO:0007669"/>
    <property type="project" value="UniProtKB-SubCell"/>
</dbReference>
<feature type="transmembrane region" description="Helical" evidence="8">
    <location>
        <begin position="371"/>
        <end position="395"/>
    </location>
</feature>
<dbReference type="InterPro" id="IPR000731">
    <property type="entry name" value="SSD"/>
</dbReference>
<feature type="transmembrane region" description="Helical" evidence="8">
    <location>
        <begin position="25"/>
        <end position="49"/>
    </location>
</feature>
<proteinExistence type="inferred from homology"/>
<keyword evidence="4 8" id="KW-0812">Transmembrane</keyword>
<comment type="subcellular location">
    <subcellularLocation>
        <location evidence="1">Cell membrane</location>
        <topology evidence="1">Multi-pass membrane protein</topology>
    </subcellularLocation>
</comment>
<dbReference type="Gene3D" id="1.20.1640.10">
    <property type="entry name" value="Multidrug efflux transporter AcrB transmembrane domain"/>
    <property type="match status" value="2"/>
</dbReference>
<evidence type="ECO:0000313" key="11">
    <source>
        <dbReference type="Proteomes" id="UP000219072"/>
    </source>
</evidence>
<keyword evidence="3" id="KW-1003">Cell membrane</keyword>
<dbReference type="OrthoDB" id="7051771at2"/>
<sequence>MAPRPRPAGTGPLARVGRFAVRRSGAILLAAAVLLPLLGLFGAGAPAALQLARWDAPGTESVRVQEVLRERYGTGNPNLALLVTAKAGDVDDPGVAAAGRRLAADLADHPMVTDVSAYWDENDAALRAEDGARALVLARLEGDATETRAELADLSPRLTQEDDLVDVAVGGQEEVSRQVGEQATADFLTAELIVLPTVTLLLALVYRRTVAALVTVGVGLLSVVATLAGLRLLAQFTPVSTFAANLALVLGLGLGIDYCLFVINRYREERAAGLPTEAAVARAVAVAGRTVLFSGVTVAVSLAALLVFPFFFLSSFAYAGVLVVLASVAGATVVLPAALARYGHRFEAPGRGERAARWWERAARAVLRRPLVIGAAGLAVLLVAASPVLGLRFGLPDQRTLPEGTSSRVVAEETAAHFAAEPTDTLFVVTAPGSRLGERHTAAYAAALSRHPGVFQVLSPAGTHRDGELAAAPGAASAGMSGDDGSTLLTVVPTQRAMAGDVPGLVADLRQVPAPVATEVGGYPAETSDFRSELLSRVPLLALLVLAATALVLFLLTGSVLLPLKATVLNLLSLGVMFGALVWVFQDGNLSGVLGFTPTGSIEPSIPLLMFCVTYGLSMDYEVFLLSRIAEEHRRTGDTQAAVVAGVRRTAPLITAAAGILVVTFATYATSGIVFLKELGVGTALVILVDATLIRTVLLPAFMRLAGGANWWAPRPLRRLHERIGLSEEPPPAPAPLPAARTTEGVAAVPPAG</sequence>
<accession>A0A286DWH1</accession>
<evidence type="ECO:0000256" key="1">
    <source>
        <dbReference type="ARBA" id="ARBA00004651"/>
    </source>
</evidence>